<evidence type="ECO:0000313" key="1">
    <source>
        <dbReference type="EMBL" id="KAA6397893.1"/>
    </source>
</evidence>
<dbReference type="AlphaFoldDB" id="A0A5J4WSV3"/>
<dbReference type="Proteomes" id="UP000324800">
    <property type="component" value="Unassembled WGS sequence"/>
</dbReference>
<dbReference type="EMBL" id="SNRW01001078">
    <property type="protein sequence ID" value="KAA6397893.1"/>
    <property type="molecule type" value="Genomic_DNA"/>
</dbReference>
<reference evidence="1 2" key="1">
    <citation type="submission" date="2019-03" db="EMBL/GenBank/DDBJ databases">
        <title>Single cell metagenomics reveals metabolic interactions within the superorganism composed of flagellate Streblomastix strix and complex community of Bacteroidetes bacteria on its surface.</title>
        <authorList>
            <person name="Treitli S.C."/>
            <person name="Kolisko M."/>
            <person name="Husnik F."/>
            <person name="Keeling P."/>
            <person name="Hampl V."/>
        </authorList>
    </citation>
    <scope>NUCLEOTIDE SEQUENCE [LARGE SCALE GENOMIC DNA]</scope>
    <source>
        <strain evidence="1">ST1C</strain>
    </source>
</reference>
<protein>
    <submittedName>
        <fullName evidence="1">Uncharacterized protein</fullName>
    </submittedName>
</protein>
<evidence type="ECO:0000313" key="2">
    <source>
        <dbReference type="Proteomes" id="UP000324800"/>
    </source>
</evidence>
<organism evidence="1 2">
    <name type="scientific">Streblomastix strix</name>
    <dbReference type="NCBI Taxonomy" id="222440"/>
    <lineage>
        <taxon>Eukaryota</taxon>
        <taxon>Metamonada</taxon>
        <taxon>Preaxostyla</taxon>
        <taxon>Oxymonadida</taxon>
        <taxon>Streblomastigidae</taxon>
        <taxon>Streblomastix</taxon>
    </lineage>
</organism>
<accession>A0A5J4WSV3</accession>
<gene>
    <name evidence="1" type="ORF">EZS28_006580</name>
</gene>
<comment type="caution">
    <text evidence="1">The sequence shown here is derived from an EMBL/GenBank/DDBJ whole genome shotgun (WGS) entry which is preliminary data.</text>
</comment>
<sequence length="264" mass="30926">MINRNEQMSTHNKILDRFIRIDKENNKKKYFMTKGGRHQLIDYANQVIKNTQRHKVIYIKETAAQIGKLYFQISQYRKTSLYPNQKNSAKTGTVKTQYCTGIIVSPQQAPKELYLWIRKLSKIINNGKQIQFHKKQQKLPPYRKSGGLHQNSIQQNFQKLKDHGQEIQITNLLIRSDNSIVIFIQRGLRATDTLAPAVKDIYLNCQHLSMKIKIQHVPVKINITADGFVDYIDLDTFIFNQSIQFKFWLCETSNRLSTFSHPKQ</sequence>
<proteinExistence type="predicted"/>
<name>A0A5J4WSV3_9EUKA</name>